<accession>A0A1T4QCL5</accession>
<name>A0A1T4QCL5_9FUSO</name>
<evidence type="ECO:0000256" key="1">
    <source>
        <dbReference type="ARBA" id="ARBA00007039"/>
    </source>
</evidence>
<gene>
    <name evidence="7" type="ORF">SAMN02745174_02277</name>
</gene>
<keyword evidence="8" id="KW-1185">Reference proteome</keyword>
<evidence type="ECO:0000313" key="8">
    <source>
        <dbReference type="Proteomes" id="UP000191153"/>
    </source>
</evidence>
<keyword evidence="3" id="KW-0645">Protease</keyword>
<dbReference type="GO" id="GO:0006515">
    <property type="term" value="P:protein quality control for misfolded or incompletely synthesized proteins"/>
    <property type="evidence" value="ECO:0007669"/>
    <property type="project" value="TreeGrafter"/>
</dbReference>
<dbReference type="EMBL" id="FUWX01000021">
    <property type="protein sequence ID" value="SKA01533.1"/>
    <property type="molecule type" value="Genomic_DNA"/>
</dbReference>
<evidence type="ECO:0000256" key="5">
    <source>
        <dbReference type="ARBA" id="ARBA00022825"/>
    </source>
</evidence>
<dbReference type="InterPro" id="IPR029045">
    <property type="entry name" value="ClpP/crotonase-like_dom_sf"/>
</dbReference>
<dbReference type="RefSeq" id="WP_078694715.1">
    <property type="nucleotide sequence ID" value="NZ_FUWX01000021.1"/>
</dbReference>
<dbReference type="AlphaFoldDB" id="A0A1T4QCL5"/>
<sequence length="338" mass="38420">MNKVFNLYKTGTKKATILIYGVVGDVFSEEGISEKKIAEELLEYGDLDEITVRINSPGGSVTSGIAIYNALKNNKAKKIVEIDGLCGSIATVIAMCGDKRIMNSATTFMIHNPLTMAFGSKKELEKSIERLEQIKNDVIEIYNSVTNLGKEKLEKMMDDETYLSPEEALENGFITEINKNVDKNITNYIQEYLNYRNIHKEKEEEEKMTKEELKAKFPDVYNEIMEEGEKTGGQRERERLKKLDEFSNSEIVNKFENIDAIIQDAKYVNVKSFEEISSSILLGKIKIQGKEEKKKEEIDPLNFAHRIEDALNLGEIEGSAKPGEDDRRNAFLKAFNEI</sequence>
<dbReference type="STRING" id="180163.SAMN02745174_02277"/>
<protein>
    <recommendedName>
        <fullName evidence="6">ATP-dependent Clp protease proteolytic subunit</fullName>
    </recommendedName>
</protein>
<dbReference type="NCBIfam" id="NF045542">
    <property type="entry name" value="Clp_rel_HeadMat"/>
    <property type="match status" value="1"/>
</dbReference>
<dbReference type="PANTHER" id="PTHR10381">
    <property type="entry name" value="ATP-DEPENDENT CLP PROTEASE PROTEOLYTIC SUBUNIT"/>
    <property type="match status" value="1"/>
</dbReference>
<organism evidence="7 8">
    <name type="scientific">Cetobacterium ceti</name>
    <dbReference type="NCBI Taxonomy" id="180163"/>
    <lineage>
        <taxon>Bacteria</taxon>
        <taxon>Fusobacteriati</taxon>
        <taxon>Fusobacteriota</taxon>
        <taxon>Fusobacteriia</taxon>
        <taxon>Fusobacteriales</taxon>
        <taxon>Fusobacteriaceae</taxon>
        <taxon>Cetobacterium</taxon>
    </lineage>
</organism>
<evidence type="ECO:0000256" key="4">
    <source>
        <dbReference type="ARBA" id="ARBA00022801"/>
    </source>
</evidence>
<keyword evidence="4" id="KW-0378">Hydrolase</keyword>
<dbReference type="GO" id="GO:0004252">
    <property type="term" value="F:serine-type endopeptidase activity"/>
    <property type="evidence" value="ECO:0007669"/>
    <property type="project" value="InterPro"/>
</dbReference>
<dbReference type="SUPFAM" id="SSF52096">
    <property type="entry name" value="ClpP/crotonase"/>
    <property type="match status" value="1"/>
</dbReference>
<dbReference type="GO" id="GO:0004176">
    <property type="term" value="F:ATP-dependent peptidase activity"/>
    <property type="evidence" value="ECO:0007669"/>
    <property type="project" value="InterPro"/>
</dbReference>
<dbReference type="CDD" id="cd07016">
    <property type="entry name" value="S14_ClpP_1"/>
    <property type="match status" value="1"/>
</dbReference>
<dbReference type="Pfam" id="PF00574">
    <property type="entry name" value="CLP_protease"/>
    <property type="match status" value="1"/>
</dbReference>
<dbReference type="Gene3D" id="3.90.226.10">
    <property type="entry name" value="2-enoyl-CoA Hydratase, Chain A, domain 1"/>
    <property type="match status" value="1"/>
</dbReference>
<evidence type="ECO:0000256" key="3">
    <source>
        <dbReference type="ARBA" id="ARBA00022670"/>
    </source>
</evidence>
<dbReference type="PANTHER" id="PTHR10381:SF70">
    <property type="entry name" value="ATP-DEPENDENT CLP PROTEASE PROTEOLYTIC SUBUNIT"/>
    <property type="match status" value="1"/>
</dbReference>
<proteinExistence type="inferred from homology"/>
<keyword evidence="5" id="KW-0720">Serine protease</keyword>
<dbReference type="GO" id="GO:0009368">
    <property type="term" value="C:endopeptidase Clp complex"/>
    <property type="evidence" value="ECO:0007669"/>
    <property type="project" value="TreeGrafter"/>
</dbReference>
<keyword evidence="2" id="KW-0963">Cytoplasm</keyword>
<evidence type="ECO:0000256" key="2">
    <source>
        <dbReference type="ARBA" id="ARBA00022490"/>
    </source>
</evidence>
<dbReference type="PRINTS" id="PR00127">
    <property type="entry name" value="CLPPROTEASEP"/>
</dbReference>
<dbReference type="Proteomes" id="UP000191153">
    <property type="component" value="Unassembled WGS sequence"/>
</dbReference>
<dbReference type="OrthoDB" id="9806592at2"/>
<reference evidence="7 8" key="1">
    <citation type="submission" date="2017-02" db="EMBL/GenBank/DDBJ databases">
        <authorList>
            <person name="Peterson S.W."/>
        </authorList>
    </citation>
    <scope>NUCLEOTIDE SEQUENCE [LARGE SCALE GENOMIC DNA]</scope>
    <source>
        <strain evidence="7 8">ATCC 700028</strain>
    </source>
</reference>
<dbReference type="InterPro" id="IPR023562">
    <property type="entry name" value="ClpP/TepA"/>
</dbReference>
<comment type="similarity">
    <text evidence="1 6">Belongs to the peptidase S14 family.</text>
</comment>
<evidence type="ECO:0000313" key="7">
    <source>
        <dbReference type="EMBL" id="SKA01533.1"/>
    </source>
</evidence>
<evidence type="ECO:0000256" key="6">
    <source>
        <dbReference type="RuleBase" id="RU003567"/>
    </source>
</evidence>
<dbReference type="GO" id="GO:0051117">
    <property type="term" value="F:ATPase binding"/>
    <property type="evidence" value="ECO:0007669"/>
    <property type="project" value="TreeGrafter"/>
</dbReference>
<dbReference type="InterPro" id="IPR001907">
    <property type="entry name" value="ClpP"/>
</dbReference>